<keyword evidence="3" id="KW-0560">Oxidoreductase</keyword>
<keyword evidence="2" id="KW-0521">NADP</keyword>
<dbReference type="InterPro" id="IPR024072">
    <property type="entry name" value="DHFR-like_dom_sf"/>
</dbReference>
<evidence type="ECO:0000256" key="1">
    <source>
        <dbReference type="ARBA" id="ARBA00005104"/>
    </source>
</evidence>
<comment type="pathway">
    <text evidence="1">Cofactor biosynthesis; riboflavin biosynthesis.</text>
</comment>
<protein>
    <submittedName>
        <fullName evidence="5">Dihydrofolate reductase family protein</fullName>
    </submittedName>
</protein>
<dbReference type="EMBL" id="JAVLVT010000001">
    <property type="protein sequence ID" value="MDS1268869.1"/>
    <property type="molecule type" value="Genomic_DNA"/>
</dbReference>
<name>A0ABU2H1Y0_9ACTN</name>
<dbReference type="PANTHER" id="PTHR38011">
    <property type="entry name" value="DIHYDROFOLATE REDUCTASE FAMILY PROTEIN (AFU_ORTHOLOGUE AFUA_8G06820)"/>
    <property type="match status" value="1"/>
</dbReference>
<accession>A0ABU2H1Y0</accession>
<reference evidence="6" key="1">
    <citation type="submission" date="2023-07" db="EMBL/GenBank/DDBJ databases">
        <title>Novel species in the genus Lipingzhangella isolated from Sambhar Salt Lake.</title>
        <authorList>
            <person name="Jiya N."/>
            <person name="Kajale S."/>
            <person name="Sharma A."/>
        </authorList>
    </citation>
    <scope>NUCLEOTIDE SEQUENCE [LARGE SCALE GENOMIC DNA]</scope>
    <source>
        <strain evidence="6">LS1_29</strain>
    </source>
</reference>
<dbReference type="RefSeq" id="WP_310910379.1">
    <property type="nucleotide sequence ID" value="NZ_JAVLVT010000001.1"/>
</dbReference>
<organism evidence="5 6">
    <name type="scientific">Lipingzhangella rawalii</name>
    <dbReference type="NCBI Taxonomy" id="2055835"/>
    <lineage>
        <taxon>Bacteria</taxon>
        <taxon>Bacillati</taxon>
        <taxon>Actinomycetota</taxon>
        <taxon>Actinomycetes</taxon>
        <taxon>Streptosporangiales</taxon>
        <taxon>Nocardiopsidaceae</taxon>
        <taxon>Lipingzhangella</taxon>
    </lineage>
</organism>
<evidence type="ECO:0000256" key="2">
    <source>
        <dbReference type="ARBA" id="ARBA00022857"/>
    </source>
</evidence>
<dbReference type="PANTHER" id="PTHR38011:SF7">
    <property type="entry name" value="2,5-DIAMINO-6-RIBOSYLAMINO-4(3H)-PYRIMIDINONE 5'-PHOSPHATE REDUCTASE"/>
    <property type="match status" value="1"/>
</dbReference>
<dbReference type="Pfam" id="PF01872">
    <property type="entry name" value="RibD_C"/>
    <property type="match status" value="1"/>
</dbReference>
<proteinExistence type="predicted"/>
<keyword evidence="6" id="KW-1185">Reference proteome</keyword>
<evidence type="ECO:0000313" key="5">
    <source>
        <dbReference type="EMBL" id="MDS1268869.1"/>
    </source>
</evidence>
<gene>
    <name evidence="5" type="ORF">RIF23_01020</name>
</gene>
<feature type="domain" description="Bacterial bifunctional deaminase-reductase C-terminal" evidence="4">
    <location>
        <begin position="33"/>
        <end position="238"/>
    </location>
</feature>
<dbReference type="Gene3D" id="3.40.430.10">
    <property type="entry name" value="Dihydrofolate Reductase, subunit A"/>
    <property type="match status" value="1"/>
</dbReference>
<dbReference type="InterPro" id="IPR050765">
    <property type="entry name" value="Riboflavin_Biosynth_HTPR"/>
</dbReference>
<evidence type="ECO:0000313" key="6">
    <source>
        <dbReference type="Proteomes" id="UP001250214"/>
    </source>
</evidence>
<dbReference type="SUPFAM" id="SSF53597">
    <property type="entry name" value="Dihydrofolate reductase-like"/>
    <property type="match status" value="1"/>
</dbReference>
<sequence>MSASPTFRQLLPAATDEVDLGAIYAYPEEPDRPWLRANMVASADGCAVDSRGSSRGLSSAADRTVLALLRGLSDVILVGAGTARAEAYRPVRARPTWEPLRRGRPATPRIAVVSRTLNLHTELLDAPDDARTLVFTTSRAAPHRIRSVAERAEVVVLDTDGTTGAHSADDTVTSGESVPIPGVVSALAERGLYRVLCEGGPHLLGEVTSSGLLDELCLTLSPVLCGPGALRVIAGDTPSGTPAPQGLDLAHLLTADGTLFARYRRAVEELTPDSDA</sequence>
<evidence type="ECO:0000259" key="4">
    <source>
        <dbReference type="Pfam" id="PF01872"/>
    </source>
</evidence>
<evidence type="ECO:0000256" key="3">
    <source>
        <dbReference type="ARBA" id="ARBA00023002"/>
    </source>
</evidence>
<comment type="caution">
    <text evidence="5">The sequence shown here is derived from an EMBL/GenBank/DDBJ whole genome shotgun (WGS) entry which is preliminary data.</text>
</comment>
<dbReference type="Proteomes" id="UP001250214">
    <property type="component" value="Unassembled WGS sequence"/>
</dbReference>
<dbReference type="InterPro" id="IPR002734">
    <property type="entry name" value="RibDG_C"/>
</dbReference>